<evidence type="ECO:0000313" key="6">
    <source>
        <dbReference type="Proteomes" id="UP001314181"/>
    </source>
</evidence>
<protein>
    <recommendedName>
        <fullName evidence="4">30S ribosomal protein S17</fullName>
    </recommendedName>
</protein>
<evidence type="ECO:0000256" key="4">
    <source>
        <dbReference type="ARBA" id="ARBA00035311"/>
    </source>
</evidence>
<evidence type="ECO:0000256" key="1">
    <source>
        <dbReference type="ARBA" id="ARBA00010254"/>
    </source>
</evidence>
<dbReference type="SUPFAM" id="SSF50249">
    <property type="entry name" value="Nucleic acid-binding proteins"/>
    <property type="match status" value="1"/>
</dbReference>
<evidence type="ECO:0000256" key="3">
    <source>
        <dbReference type="ARBA" id="ARBA00023274"/>
    </source>
</evidence>
<reference evidence="5 6" key="1">
    <citation type="submission" date="2024-01" db="EMBL/GenBank/DDBJ databases">
        <authorList>
            <person name="Kunselman E."/>
        </authorList>
    </citation>
    <scope>NUCLEOTIDE SEQUENCE [LARGE SCALE GENOMIC DNA]</scope>
    <source>
        <strain evidence="5">2 abalone samples</strain>
    </source>
</reference>
<organism evidence="5 6">
    <name type="scientific">Candidatus Xenohaliotis californiensis</name>
    <dbReference type="NCBI Taxonomy" id="84677"/>
    <lineage>
        <taxon>Bacteria</taxon>
        <taxon>Pseudomonadati</taxon>
        <taxon>Pseudomonadota</taxon>
        <taxon>Alphaproteobacteria</taxon>
        <taxon>Rickettsiales</taxon>
        <taxon>Anaplasmataceae</taxon>
        <taxon>Candidatus Xenohaliotis</taxon>
    </lineage>
</organism>
<dbReference type="Proteomes" id="UP001314181">
    <property type="component" value="Unassembled WGS sequence"/>
</dbReference>
<sequence length="75" mass="8594">MVRRIIKGRVISIKHSSIAKICFMSGCFNSKVKKHITHKSFVRARFASNQDVRVGDMVLVQEVPPISKTLFWHVV</sequence>
<keyword evidence="6" id="KW-1185">Reference proteome</keyword>
<evidence type="ECO:0000313" key="5">
    <source>
        <dbReference type="EMBL" id="CAK8163251.1"/>
    </source>
</evidence>
<keyword evidence="2" id="KW-0689">Ribosomal protein</keyword>
<dbReference type="EMBL" id="CAWVOK010000026">
    <property type="protein sequence ID" value="CAK8163251.1"/>
    <property type="molecule type" value="Genomic_DNA"/>
</dbReference>
<dbReference type="InterPro" id="IPR000266">
    <property type="entry name" value="Ribosomal_uS17"/>
</dbReference>
<accession>A0ABM9N8N1</accession>
<dbReference type="Gene3D" id="2.40.50.140">
    <property type="entry name" value="Nucleic acid-binding proteins"/>
    <property type="match status" value="1"/>
</dbReference>
<evidence type="ECO:0000256" key="2">
    <source>
        <dbReference type="ARBA" id="ARBA00022980"/>
    </source>
</evidence>
<comment type="caution">
    <text evidence="5">The sequence shown here is derived from an EMBL/GenBank/DDBJ whole genome shotgun (WGS) entry which is preliminary data.</text>
</comment>
<comment type="similarity">
    <text evidence="1">Belongs to the universal ribosomal protein uS17 family.</text>
</comment>
<keyword evidence="3" id="KW-0687">Ribonucleoprotein</keyword>
<dbReference type="InterPro" id="IPR012340">
    <property type="entry name" value="NA-bd_OB-fold"/>
</dbReference>
<proteinExistence type="inferred from homology"/>
<name>A0ABM9N8N1_9RICK</name>
<dbReference type="RefSeq" id="WP_338364290.1">
    <property type="nucleotide sequence ID" value="NZ_CAWVOK010000026.1"/>
</dbReference>
<gene>
    <name evidence="5" type="ORF">CAXC1_330011</name>
</gene>
<dbReference type="Pfam" id="PF00366">
    <property type="entry name" value="Ribosomal_S17"/>
    <property type="match status" value="1"/>
</dbReference>